<dbReference type="InterPro" id="IPR035513">
    <property type="entry name" value="Invertase/methylesterase_inhib"/>
</dbReference>
<keyword evidence="1" id="KW-1185">Reference proteome</keyword>
<dbReference type="Gene3D" id="1.20.140.40">
    <property type="entry name" value="Invertase/pectin methylesterase inhibitor family protein"/>
    <property type="match status" value="1"/>
</dbReference>
<reference evidence="2" key="1">
    <citation type="submission" date="2025-08" db="UniProtKB">
        <authorList>
            <consortium name="RefSeq"/>
        </authorList>
    </citation>
    <scope>IDENTIFICATION</scope>
    <source>
        <tissue evidence="2">Leaf</tissue>
    </source>
</reference>
<organism evidence="1 2">
    <name type="scientific">Rhodamnia argentea</name>
    <dbReference type="NCBI Taxonomy" id="178133"/>
    <lineage>
        <taxon>Eukaryota</taxon>
        <taxon>Viridiplantae</taxon>
        <taxon>Streptophyta</taxon>
        <taxon>Embryophyta</taxon>
        <taxon>Tracheophyta</taxon>
        <taxon>Spermatophyta</taxon>
        <taxon>Magnoliopsida</taxon>
        <taxon>eudicotyledons</taxon>
        <taxon>Gunneridae</taxon>
        <taxon>Pentapetalae</taxon>
        <taxon>rosids</taxon>
        <taxon>malvids</taxon>
        <taxon>Myrtales</taxon>
        <taxon>Myrtaceae</taxon>
        <taxon>Myrtoideae</taxon>
        <taxon>Myrteae</taxon>
        <taxon>Australasian group</taxon>
        <taxon>Rhodamnia</taxon>
    </lineage>
</organism>
<accession>A0ABM3HW54</accession>
<sequence>MSELVNMVCKQATDYTFCTTPLYPDPQAPDANDYTLACIVSGLVHGASLSTLDYSTSTLTNITGPGNDPSVHKHIQQCRNVHKTVLLKLEEVSADLDSKSFFGLAVLAMIDSKARTIANRPLKDHLHHFLIIMGILKASRKHVLQSLKCLLHKD</sequence>
<proteinExistence type="predicted"/>
<protein>
    <submittedName>
        <fullName evidence="2">Cell wall / vacuolar inhibitor of fructosidase 2-like</fullName>
    </submittedName>
</protein>
<dbReference type="RefSeq" id="XP_048140815.1">
    <property type="nucleotide sequence ID" value="XM_048284858.1"/>
</dbReference>
<name>A0ABM3HW54_9MYRT</name>
<dbReference type="Proteomes" id="UP000827889">
    <property type="component" value="Chromosome 9"/>
</dbReference>
<dbReference type="GeneID" id="125316499"/>
<dbReference type="SUPFAM" id="SSF101148">
    <property type="entry name" value="Plant invertase/pectin methylesterase inhibitor"/>
    <property type="match status" value="1"/>
</dbReference>
<gene>
    <name evidence="2" type="primary">LOC125316499</name>
</gene>
<evidence type="ECO:0000313" key="1">
    <source>
        <dbReference type="Proteomes" id="UP000827889"/>
    </source>
</evidence>
<evidence type="ECO:0000313" key="2">
    <source>
        <dbReference type="RefSeq" id="XP_048140815.1"/>
    </source>
</evidence>